<dbReference type="Gene3D" id="1.10.287.110">
    <property type="entry name" value="DnaJ domain"/>
    <property type="match status" value="1"/>
</dbReference>
<dbReference type="Pfam" id="PF07743">
    <property type="entry name" value="HSCB_C"/>
    <property type="match status" value="1"/>
</dbReference>
<evidence type="ECO:0000256" key="3">
    <source>
        <dbReference type="SAM" id="MobiDB-lite"/>
    </source>
</evidence>
<dbReference type="InterPro" id="IPR004640">
    <property type="entry name" value="HscB"/>
</dbReference>
<dbReference type="InterPro" id="IPR036386">
    <property type="entry name" value="HscB_C_sf"/>
</dbReference>
<feature type="domain" description="J" evidence="4">
    <location>
        <begin position="99"/>
        <end position="176"/>
    </location>
</feature>
<dbReference type="InterPro" id="IPR001623">
    <property type="entry name" value="DnaJ_domain"/>
</dbReference>
<evidence type="ECO:0000256" key="2">
    <source>
        <dbReference type="ARBA" id="ARBA00023186"/>
    </source>
</evidence>
<dbReference type="InterPro" id="IPR009073">
    <property type="entry name" value="HscB_oligo_C"/>
</dbReference>
<dbReference type="PANTHER" id="PTHR14021">
    <property type="entry name" value="IRON-SULFUR CLUSTER CO-CHAPERONE PROTEIN HSCB"/>
    <property type="match status" value="1"/>
</dbReference>
<gene>
    <name evidence="5" type="ORF">VDGE_04349</name>
</gene>
<dbReference type="InterPro" id="IPR036869">
    <property type="entry name" value="J_dom_sf"/>
</dbReference>
<dbReference type="Proteomes" id="UP000288725">
    <property type="component" value="Unassembled WGS sequence"/>
</dbReference>
<feature type="compositionally biased region" description="Low complexity" evidence="3">
    <location>
        <begin position="67"/>
        <end position="92"/>
    </location>
</feature>
<feature type="region of interest" description="Disordered" evidence="3">
    <location>
        <begin position="47"/>
        <end position="118"/>
    </location>
</feature>
<dbReference type="AlphaFoldDB" id="A0A444S3D2"/>
<dbReference type="EMBL" id="RSDZ01000031">
    <property type="protein sequence ID" value="RXG47932.1"/>
    <property type="molecule type" value="Genomic_DNA"/>
</dbReference>
<dbReference type="CDD" id="cd06257">
    <property type="entry name" value="DnaJ"/>
    <property type="match status" value="1"/>
</dbReference>
<dbReference type="GO" id="GO:0044571">
    <property type="term" value="P:[2Fe-2S] cluster assembly"/>
    <property type="evidence" value="ECO:0007669"/>
    <property type="project" value="InterPro"/>
</dbReference>
<dbReference type="GO" id="GO:0051259">
    <property type="term" value="P:protein complex oligomerization"/>
    <property type="evidence" value="ECO:0007669"/>
    <property type="project" value="InterPro"/>
</dbReference>
<dbReference type="PROSITE" id="PS50076">
    <property type="entry name" value="DNAJ_2"/>
    <property type="match status" value="1"/>
</dbReference>
<evidence type="ECO:0000259" key="4">
    <source>
        <dbReference type="PROSITE" id="PS50076"/>
    </source>
</evidence>
<name>A0A444S3D2_VERDA</name>
<dbReference type="PANTHER" id="PTHR14021:SF15">
    <property type="entry name" value="IRON-SULFUR CLUSTER CO-CHAPERONE PROTEIN HSCB"/>
    <property type="match status" value="1"/>
</dbReference>
<comment type="similarity">
    <text evidence="1">Belongs to the HscB family.</text>
</comment>
<dbReference type="Gene3D" id="1.20.1280.20">
    <property type="entry name" value="HscB, C-terminal domain"/>
    <property type="match status" value="1"/>
</dbReference>
<evidence type="ECO:0000256" key="1">
    <source>
        <dbReference type="ARBA" id="ARBA00010476"/>
    </source>
</evidence>
<evidence type="ECO:0000313" key="5">
    <source>
        <dbReference type="EMBL" id="RXG47932.1"/>
    </source>
</evidence>
<sequence>MMRTHITSTARLCARCRRQTASSPLAPARRSISSTLLAAPRVTFAVQRPTPSPRARWLSQTSTLTKPDSPSTSAPSSSSSSSSATAADASPSQSKIPTTHYDFFPQTLPSGPPPAGHFPIDQRTLRREFLQLQAKAHPDLHPAAHKARAEATSARINEAYKTLSHPLLRAQYLLALRGADVADAETLQVDADPGLLLTVLEAREEIEDAATEAELEGLRAANDARIRASEDVLEAAFRGDDLEAAKREAVRLRYWVNIRDSLDAWESGKPVVLEH</sequence>
<organism evidence="5 6">
    <name type="scientific">Verticillium dahliae</name>
    <name type="common">Verticillium wilt</name>
    <dbReference type="NCBI Taxonomy" id="27337"/>
    <lineage>
        <taxon>Eukaryota</taxon>
        <taxon>Fungi</taxon>
        <taxon>Dikarya</taxon>
        <taxon>Ascomycota</taxon>
        <taxon>Pezizomycotina</taxon>
        <taxon>Sordariomycetes</taxon>
        <taxon>Hypocreomycetidae</taxon>
        <taxon>Glomerellales</taxon>
        <taxon>Plectosphaerellaceae</taxon>
        <taxon>Verticillium</taxon>
    </lineage>
</organism>
<dbReference type="NCBIfam" id="TIGR00714">
    <property type="entry name" value="hscB"/>
    <property type="match status" value="1"/>
</dbReference>
<accession>A0A444S3D2</accession>
<dbReference type="SUPFAM" id="SSF46565">
    <property type="entry name" value="Chaperone J-domain"/>
    <property type="match status" value="1"/>
</dbReference>
<reference evidence="5 6" key="1">
    <citation type="submission" date="2018-12" db="EMBL/GenBank/DDBJ databases">
        <title>Genome of Verticillium dahliae isolate Getta Getta.</title>
        <authorList>
            <person name="Gardiner D.M."/>
        </authorList>
    </citation>
    <scope>NUCLEOTIDE SEQUENCE [LARGE SCALE GENOMIC DNA]</scope>
    <source>
        <strain evidence="5 6">Getta Getta</strain>
    </source>
</reference>
<dbReference type="SUPFAM" id="SSF47144">
    <property type="entry name" value="HSC20 (HSCB), C-terminal oligomerisation domain"/>
    <property type="match status" value="1"/>
</dbReference>
<keyword evidence="2" id="KW-0143">Chaperone</keyword>
<dbReference type="GO" id="GO:0005739">
    <property type="term" value="C:mitochondrion"/>
    <property type="evidence" value="ECO:0007669"/>
    <property type="project" value="TreeGrafter"/>
</dbReference>
<dbReference type="GO" id="GO:0051087">
    <property type="term" value="F:protein-folding chaperone binding"/>
    <property type="evidence" value="ECO:0007669"/>
    <property type="project" value="InterPro"/>
</dbReference>
<protein>
    <recommendedName>
        <fullName evidence="4">J domain-containing protein</fullName>
    </recommendedName>
</protein>
<dbReference type="SMART" id="SM00271">
    <property type="entry name" value="DnaJ"/>
    <property type="match status" value="1"/>
</dbReference>
<dbReference type="GO" id="GO:0001671">
    <property type="term" value="F:ATPase activator activity"/>
    <property type="evidence" value="ECO:0007669"/>
    <property type="project" value="InterPro"/>
</dbReference>
<proteinExistence type="inferred from homology"/>
<comment type="caution">
    <text evidence="5">The sequence shown here is derived from an EMBL/GenBank/DDBJ whole genome shotgun (WGS) entry which is preliminary data.</text>
</comment>
<evidence type="ECO:0000313" key="6">
    <source>
        <dbReference type="Proteomes" id="UP000288725"/>
    </source>
</evidence>